<organism evidence="4 5">
    <name type="scientific">Antrihabitans spumae</name>
    <dbReference type="NCBI Taxonomy" id="3373370"/>
    <lineage>
        <taxon>Bacteria</taxon>
        <taxon>Bacillati</taxon>
        <taxon>Actinomycetota</taxon>
        <taxon>Actinomycetes</taxon>
        <taxon>Mycobacteriales</taxon>
        <taxon>Nocardiaceae</taxon>
        <taxon>Antrihabitans</taxon>
    </lineage>
</organism>
<protein>
    <submittedName>
        <fullName evidence="4">ATP-binding protein</fullName>
    </submittedName>
</protein>
<name>A0ABW7KT63_9NOCA</name>
<sequence length="144" mass="15658">MRSQFAADLSAATALRSDLDQWLYEALGLPAAIRYDVVLAAYEAMANAALHAYRDVAPPRTMGVEVRYDATTGVLAVTVTDHGRWREQDTTDSGHGRGITLMRGLADRLSVNTSLNGTRAEMTWTSCPIQPERSSTLLDDTAGK</sequence>
<evidence type="ECO:0000313" key="6">
    <source>
        <dbReference type="Proteomes" id="UP001609219"/>
    </source>
</evidence>
<dbReference type="CDD" id="cd16936">
    <property type="entry name" value="HATPase_RsbW-like"/>
    <property type="match status" value="1"/>
</dbReference>
<dbReference type="EMBL" id="JBIMSP010000087">
    <property type="protein sequence ID" value="MFH5245623.1"/>
    <property type="molecule type" value="Genomic_DNA"/>
</dbReference>
<dbReference type="Gene3D" id="3.30.565.10">
    <property type="entry name" value="Histidine kinase-like ATPase, C-terminal domain"/>
    <property type="match status" value="1"/>
</dbReference>
<dbReference type="EMBL" id="JBIMSN010000033">
    <property type="protein sequence ID" value="MFH5228654.1"/>
    <property type="molecule type" value="Genomic_DNA"/>
</dbReference>
<reference evidence="5 6" key="1">
    <citation type="submission" date="2024-10" db="EMBL/GenBank/DDBJ databases">
        <authorList>
            <person name="Riesco R."/>
        </authorList>
    </citation>
    <scope>NUCLEOTIDE SEQUENCE [LARGE SCALE GENOMIC DNA]</scope>
    <source>
        <strain evidence="4 5">NCIMB 15448</strain>
        <strain evidence="3 6">NCIMB 15450</strain>
    </source>
</reference>
<dbReference type="RefSeq" id="WP_395126386.1">
    <property type="nucleotide sequence ID" value="NZ_JBIMSN010000033.1"/>
</dbReference>
<dbReference type="PANTHER" id="PTHR35526">
    <property type="entry name" value="ANTI-SIGMA-F FACTOR RSBW-RELATED"/>
    <property type="match status" value="1"/>
</dbReference>
<dbReference type="Proteomes" id="UP001609219">
    <property type="component" value="Unassembled WGS sequence"/>
</dbReference>
<dbReference type="Proteomes" id="UP001609176">
    <property type="component" value="Unassembled WGS sequence"/>
</dbReference>
<dbReference type="SUPFAM" id="SSF55874">
    <property type="entry name" value="ATPase domain of HSP90 chaperone/DNA topoisomerase II/histidine kinase"/>
    <property type="match status" value="1"/>
</dbReference>
<evidence type="ECO:0000313" key="4">
    <source>
        <dbReference type="EMBL" id="MFH5245623.1"/>
    </source>
</evidence>
<dbReference type="InterPro" id="IPR036890">
    <property type="entry name" value="HATPase_C_sf"/>
</dbReference>
<feature type="domain" description="Histidine kinase/HSP90-like ATPase" evidence="2">
    <location>
        <begin position="5"/>
        <end position="124"/>
    </location>
</feature>
<dbReference type="Pfam" id="PF13581">
    <property type="entry name" value="HATPase_c_2"/>
    <property type="match status" value="1"/>
</dbReference>
<keyword evidence="4" id="KW-0547">Nucleotide-binding</keyword>
<accession>A0ABW7KT63</accession>
<dbReference type="InterPro" id="IPR003594">
    <property type="entry name" value="HATPase_dom"/>
</dbReference>
<keyword evidence="1" id="KW-0418">Kinase</keyword>
<evidence type="ECO:0000313" key="3">
    <source>
        <dbReference type="EMBL" id="MFH5228654.1"/>
    </source>
</evidence>
<evidence type="ECO:0000256" key="1">
    <source>
        <dbReference type="ARBA" id="ARBA00022527"/>
    </source>
</evidence>
<dbReference type="InterPro" id="IPR050267">
    <property type="entry name" value="Anti-sigma-factor_SerPK"/>
</dbReference>
<comment type="caution">
    <text evidence="4">The sequence shown here is derived from an EMBL/GenBank/DDBJ whole genome shotgun (WGS) entry which is preliminary data.</text>
</comment>
<dbReference type="PANTHER" id="PTHR35526:SF3">
    <property type="entry name" value="ANTI-SIGMA-F FACTOR RSBW"/>
    <property type="match status" value="1"/>
</dbReference>
<gene>
    <name evidence="4" type="ORF">ACHIPV_27665</name>
    <name evidence="3" type="ORF">ACHIRB_08720</name>
</gene>
<proteinExistence type="predicted"/>
<dbReference type="GO" id="GO:0005524">
    <property type="term" value="F:ATP binding"/>
    <property type="evidence" value="ECO:0007669"/>
    <property type="project" value="UniProtKB-KW"/>
</dbReference>
<keyword evidence="1" id="KW-0723">Serine/threonine-protein kinase</keyword>
<keyword evidence="1" id="KW-0808">Transferase</keyword>
<evidence type="ECO:0000259" key="2">
    <source>
        <dbReference type="Pfam" id="PF13581"/>
    </source>
</evidence>
<evidence type="ECO:0000313" key="5">
    <source>
        <dbReference type="Proteomes" id="UP001609176"/>
    </source>
</evidence>
<keyword evidence="4" id="KW-0067">ATP-binding</keyword>
<keyword evidence="6" id="KW-1185">Reference proteome</keyword>